<organism evidence="2 3">
    <name type="scientific">Streptomyces liangshanensis</name>
    <dbReference type="NCBI Taxonomy" id="2717324"/>
    <lineage>
        <taxon>Bacteria</taxon>
        <taxon>Bacillati</taxon>
        <taxon>Actinomycetota</taxon>
        <taxon>Actinomycetes</taxon>
        <taxon>Kitasatosporales</taxon>
        <taxon>Streptomycetaceae</taxon>
        <taxon>Streptomyces</taxon>
    </lineage>
</organism>
<dbReference type="AlphaFoldDB" id="A0A6G9GVF9"/>
<feature type="region of interest" description="Disordered" evidence="1">
    <location>
        <begin position="72"/>
        <end position="107"/>
    </location>
</feature>
<evidence type="ECO:0000256" key="1">
    <source>
        <dbReference type="SAM" id="MobiDB-lite"/>
    </source>
</evidence>
<evidence type="ECO:0000313" key="3">
    <source>
        <dbReference type="Proteomes" id="UP000501179"/>
    </source>
</evidence>
<protein>
    <submittedName>
        <fullName evidence="2">Uncharacterized protein</fullName>
    </submittedName>
</protein>
<proteinExistence type="predicted"/>
<dbReference type="KEGG" id="slia:HA039_06755"/>
<dbReference type="EMBL" id="CP050177">
    <property type="protein sequence ID" value="QIQ02039.1"/>
    <property type="molecule type" value="Genomic_DNA"/>
</dbReference>
<keyword evidence="3" id="KW-1185">Reference proteome</keyword>
<name>A0A6G9GVF9_9ACTN</name>
<dbReference type="Proteomes" id="UP000501179">
    <property type="component" value="Chromosome"/>
</dbReference>
<feature type="compositionally biased region" description="Low complexity" evidence="1">
    <location>
        <begin position="72"/>
        <end position="87"/>
    </location>
</feature>
<dbReference type="RefSeq" id="WP_167025233.1">
    <property type="nucleotide sequence ID" value="NZ_CP050177.1"/>
</dbReference>
<gene>
    <name evidence="2" type="ORF">HA039_06755</name>
</gene>
<evidence type="ECO:0000313" key="2">
    <source>
        <dbReference type="EMBL" id="QIQ02039.1"/>
    </source>
</evidence>
<accession>A0A6G9GVF9</accession>
<feature type="compositionally biased region" description="Basic and acidic residues" evidence="1">
    <location>
        <begin position="92"/>
        <end position="103"/>
    </location>
</feature>
<sequence>MDEMTVPAAGMRVSVRIRQDVVIADPERFLAAARAAHLELSPDATEETAAEDVRDVHDAVFALLGRFGGLAAGSPDTTPPAHAGAPTPVRPDGLRPDGLRPDGLRPAGEFTQVVLDDPLSLVEYGCFPPEDPFALPSGS</sequence>
<reference evidence="2 3" key="1">
    <citation type="submission" date="2020-03" db="EMBL/GenBank/DDBJ databases">
        <title>A novel species.</title>
        <authorList>
            <person name="Gao J."/>
        </authorList>
    </citation>
    <scope>NUCLEOTIDE SEQUENCE [LARGE SCALE GENOMIC DNA]</scope>
    <source>
        <strain evidence="2 3">QMT-12</strain>
    </source>
</reference>